<dbReference type="InterPro" id="IPR013042">
    <property type="entry name" value="DUF1592"/>
</dbReference>
<dbReference type="Pfam" id="PF07627">
    <property type="entry name" value="PSCyt3"/>
    <property type="match status" value="1"/>
</dbReference>
<evidence type="ECO:0000259" key="5">
    <source>
        <dbReference type="Pfam" id="PF07631"/>
    </source>
</evidence>
<feature type="chain" id="PRO_5002665186" description="DUF1592 domain-containing protein" evidence="1">
    <location>
        <begin position="18"/>
        <end position="1365"/>
    </location>
</feature>
<dbReference type="InterPro" id="IPR013039">
    <property type="entry name" value="DUF1588"/>
</dbReference>
<evidence type="ECO:0000259" key="3">
    <source>
        <dbReference type="Pfam" id="PF07626"/>
    </source>
</evidence>
<evidence type="ECO:0008006" key="10">
    <source>
        <dbReference type="Google" id="ProtNLM"/>
    </source>
</evidence>
<keyword evidence="1" id="KW-0732">Signal</keyword>
<dbReference type="InterPro" id="IPR011429">
    <property type="entry name" value="Cyt_c_Planctomycete-type"/>
</dbReference>
<name>A3ZWH6_9BACT</name>
<feature type="domain" description="Cytochrome C Planctomycete-type" evidence="6">
    <location>
        <begin position="39"/>
        <end position="86"/>
    </location>
</feature>
<feature type="domain" description="DUF1595" evidence="7">
    <location>
        <begin position="954"/>
        <end position="1011"/>
    </location>
</feature>
<evidence type="ECO:0000313" key="8">
    <source>
        <dbReference type="EMBL" id="EAQ79204.1"/>
    </source>
</evidence>
<dbReference type="InterPro" id="IPR011478">
    <property type="entry name" value="DUF1585"/>
</dbReference>
<dbReference type="Pfam" id="PF07637">
    <property type="entry name" value="PSD5"/>
    <property type="match status" value="1"/>
</dbReference>
<dbReference type="SUPFAM" id="SSF46626">
    <property type="entry name" value="Cytochrome c"/>
    <property type="match status" value="1"/>
</dbReference>
<organism evidence="8 9">
    <name type="scientific">Blastopirellula marina DSM 3645</name>
    <dbReference type="NCBI Taxonomy" id="314230"/>
    <lineage>
        <taxon>Bacteria</taxon>
        <taxon>Pseudomonadati</taxon>
        <taxon>Planctomycetota</taxon>
        <taxon>Planctomycetia</taxon>
        <taxon>Pirellulales</taxon>
        <taxon>Pirellulaceae</taxon>
        <taxon>Blastopirellula</taxon>
    </lineage>
</organism>
<evidence type="ECO:0000259" key="7">
    <source>
        <dbReference type="Pfam" id="PF07637"/>
    </source>
</evidence>
<evidence type="ECO:0000313" key="9">
    <source>
        <dbReference type="Proteomes" id="UP000004358"/>
    </source>
</evidence>
<dbReference type="GO" id="GO:0020037">
    <property type="term" value="F:heme binding"/>
    <property type="evidence" value="ECO:0007669"/>
    <property type="project" value="InterPro"/>
</dbReference>
<feature type="domain" description="DUF1588" evidence="4">
    <location>
        <begin position="1168"/>
        <end position="1265"/>
    </location>
</feature>
<evidence type="ECO:0000256" key="1">
    <source>
        <dbReference type="SAM" id="SignalP"/>
    </source>
</evidence>
<proteinExistence type="predicted"/>
<feature type="domain" description="DUF1587" evidence="3">
    <location>
        <begin position="123"/>
        <end position="187"/>
    </location>
</feature>
<dbReference type="Pfam" id="PF07631">
    <property type="entry name" value="PSD4"/>
    <property type="match status" value="1"/>
</dbReference>
<accession>A3ZWH6</accession>
<dbReference type="RefSeq" id="WP_002653157.1">
    <property type="nucleotide sequence ID" value="NZ_CH672376.1"/>
</dbReference>
<sequence length="1365" mass="151769">MLAVCALTTMAPAVLLAEPFAPLGQQYYEQVQPLLKTYCLDCHSTDAKEGELDLERFADFAAIRHDPEIWQRVAEMIAGGEMPPEENAQPTAAERRHLLAWTTSYLDAEAKADAGDPGPVLLRRLNNAEYAYTLHDLTGIDFDPTREFPVDGAAGEGFTNTGASLVMSPALFRKYLDAGQAIAQHAVLLPDGFRFIEGTTRRDATNEIIAQIREIYTRHTLDGSDPSVLDLWTIADPQVGTKLDGRVDLDLYLPALVRHRERLQREPTAAVEIAVAEKINPSYFARMAELLLGSASQSPLLDDLRRRIAGANEKEALQIASDIRAWQERLWKFNRVGHFGGIRPWQQSQDAVVASQDFRIPVNLEAGEPDLLLLTTGSSGDANQNDVALWRNPRFVRTGGRIIPLRELRGVASAYEQNRQAVLQHLTRYLSAAWEIKSTDQAPDFAATAHSHQIDPVLLSAWVRYLGISAIEPVTLAEYLDQPLDNSAAIRGWGRAGLNDLSLVANSTDETIRIPGDVRPHSIAVHPRPERWVAVAWRCPADGTYRVQPQAFDAHNACGNGFQWRLEHRRPGEQRILGAADVGSGLTAEFPALPELAMKTGDMLALLIGPRTQEHTCDLTGIELEIQSTTDKGRTWSLSRDCADSIADGNPHADKQGNADVWHFFAQTFNLLENDRRVQDSLVAQWSRAGDEMRAREIAAEMELRVQLGSIAGREDPNPNLFRELTSIDGPLLASLTNEDLGQVKITTPMNHGVAPDRFVTDSANDLISRAPEILEVALPANMLSGYEFVVTATLADAAQNEGSVQAEVGRTRAAADRLITGASIIAAPGSAAAERFASSMSQFRELFPIAFCYPQIVPVDEVVTLVLYHREDEPLRRLLLTETETARLNRLWSELRFVSGDALTIVGALEQLLEYATQDGRPSDFDPVRQPIQDNADAYQRQLAEAEPVQLDALVEFAAKLYRRPLTTKEETGIRTLYDKLREQEFNHDQAFRLSLGRLFASPAFLYRLETARPGRGSSPVSSRELAIRLSYFLWSSPPDAKLEHLAAADQLQDEATLRAEVERMRVDPRSRRLAIEFACQWMHIRDFDQFDEKSEQHFPNFADLRGSMYEESVQFFADLIQRDGSVLEIIDADHTFLHETLAKHYGIPNVVGSHWRRVDGVRQYARGGILGQASVLSMQAGASRTSPILRGAWVSETLLGERLPRPPKDVPILPEAAPAGLTERQLTEQHTSVAACAKCHARIDPYGFALENFDAIGRFRRQDVQGSPIVTDSVLLDGTPLAGYRDLRDYLSGARRSAFVRQFCRKLLGYALGRSIRLSDQPLLTKMEAELAENDYRIGAAIEAVVLSRQFREIRGQEFVGID</sequence>
<dbReference type="STRING" id="314230.DSM3645_26314"/>
<feature type="domain" description="DUF1592" evidence="5">
    <location>
        <begin position="1023"/>
        <end position="1149"/>
    </location>
</feature>
<dbReference type="Pfam" id="PF07635">
    <property type="entry name" value="PSCyt1"/>
    <property type="match status" value="1"/>
</dbReference>
<dbReference type="InterPro" id="IPR013043">
    <property type="entry name" value="DUF1595"/>
</dbReference>
<dbReference type="EMBL" id="AANZ01000015">
    <property type="protein sequence ID" value="EAQ79204.1"/>
    <property type="molecule type" value="Genomic_DNA"/>
</dbReference>
<dbReference type="eggNOG" id="COG2010">
    <property type="taxonomic scope" value="Bacteria"/>
</dbReference>
<dbReference type="GO" id="GO:0009055">
    <property type="term" value="F:electron transfer activity"/>
    <property type="evidence" value="ECO:0007669"/>
    <property type="project" value="InterPro"/>
</dbReference>
<protein>
    <recommendedName>
        <fullName evidence="10">DUF1592 domain-containing protein</fullName>
    </recommendedName>
</protein>
<feature type="signal peptide" evidence="1">
    <location>
        <begin position="1"/>
        <end position="17"/>
    </location>
</feature>
<evidence type="ECO:0000259" key="6">
    <source>
        <dbReference type="Pfam" id="PF07635"/>
    </source>
</evidence>
<dbReference type="HOGENOM" id="CLU_007458_0_0_0"/>
<evidence type="ECO:0000259" key="2">
    <source>
        <dbReference type="Pfam" id="PF07624"/>
    </source>
</evidence>
<dbReference type="Pfam" id="PF07626">
    <property type="entry name" value="PSD3"/>
    <property type="match status" value="1"/>
</dbReference>
<dbReference type="InterPro" id="IPR013036">
    <property type="entry name" value="DUF1587"/>
</dbReference>
<evidence type="ECO:0000259" key="4">
    <source>
        <dbReference type="Pfam" id="PF07627"/>
    </source>
</evidence>
<reference evidence="8 9" key="1">
    <citation type="submission" date="2006-02" db="EMBL/GenBank/DDBJ databases">
        <authorList>
            <person name="Amann R."/>
            <person name="Ferriera S."/>
            <person name="Johnson J."/>
            <person name="Kravitz S."/>
            <person name="Halpern A."/>
            <person name="Remington K."/>
            <person name="Beeson K."/>
            <person name="Tran B."/>
            <person name="Rogers Y.-H."/>
            <person name="Friedman R."/>
            <person name="Venter J.C."/>
        </authorList>
    </citation>
    <scope>NUCLEOTIDE SEQUENCE [LARGE SCALE GENOMIC DNA]</scope>
    <source>
        <strain evidence="8 9">DSM 3645</strain>
    </source>
</reference>
<comment type="caution">
    <text evidence="8">The sequence shown here is derived from an EMBL/GenBank/DDBJ whole genome shotgun (WGS) entry which is preliminary data.</text>
</comment>
<dbReference type="Pfam" id="PF07624">
    <property type="entry name" value="PSD2"/>
    <property type="match status" value="1"/>
</dbReference>
<dbReference type="InterPro" id="IPR036909">
    <property type="entry name" value="Cyt_c-like_dom_sf"/>
</dbReference>
<dbReference type="Proteomes" id="UP000004358">
    <property type="component" value="Unassembled WGS sequence"/>
</dbReference>
<feature type="domain" description="DUF1585" evidence="2">
    <location>
        <begin position="1279"/>
        <end position="1353"/>
    </location>
</feature>
<gene>
    <name evidence="8" type="ORF">DSM3645_26314</name>
</gene>